<dbReference type="InterPro" id="IPR036291">
    <property type="entry name" value="NAD(P)-bd_dom_sf"/>
</dbReference>
<sequence length="330" mass="35415">MTTAKRSQQLTFGKPSVNSVLEISDVNLDYDLQPNFVQIEARALSLNPIDYKLITGELNLSKKPLPRGYGSDVSGVVTAVGSSVTRIKVGDEVYSDAIGFSPFGSVCQVPESKVSVKPASLSFNEAAAIPLAGLTALQALRDKAAMKQGAKVVIFGGSGGVGSFAIQIAKALGASEVVTTSTNEDLCKSLGADRVINYRNEVASEVLKAKDYDVVFDTVGGYGHYEQGKKLLKSSGTYVSIVGDGVSIPKMVPRLLWRKFKSNFGSAGYQIFFTNSNSADLDVLSKFVDEGKLKATIDSVFQFNDEGVREMFSKQMSGRTKGKNIMEVKK</sequence>
<name>A0A9W7A084_9STRA</name>
<dbReference type="PANTHER" id="PTHR11695">
    <property type="entry name" value="ALCOHOL DEHYDROGENASE RELATED"/>
    <property type="match status" value="1"/>
</dbReference>
<evidence type="ECO:0000313" key="2">
    <source>
        <dbReference type="EMBL" id="GMH63584.1"/>
    </source>
</evidence>
<dbReference type="Pfam" id="PF13602">
    <property type="entry name" value="ADH_zinc_N_2"/>
    <property type="match status" value="1"/>
</dbReference>
<dbReference type="InterPro" id="IPR050700">
    <property type="entry name" value="YIM1/Zinc_Alcohol_DH_Fams"/>
</dbReference>
<dbReference type="AlphaFoldDB" id="A0A9W7A084"/>
<dbReference type="Pfam" id="PF08240">
    <property type="entry name" value="ADH_N"/>
    <property type="match status" value="1"/>
</dbReference>
<evidence type="ECO:0000313" key="3">
    <source>
        <dbReference type="Proteomes" id="UP001162640"/>
    </source>
</evidence>
<dbReference type="GO" id="GO:0016491">
    <property type="term" value="F:oxidoreductase activity"/>
    <property type="evidence" value="ECO:0007669"/>
    <property type="project" value="InterPro"/>
</dbReference>
<dbReference type="CDD" id="cd08267">
    <property type="entry name" value="MDR1"/>
    <property type="match status" value="1"/>
</dbReference>
<feature type="domain" description="Enoyl reductase (ER)" evidence="1">
    <location>
        <begin position="16"/>
        <end position="326"/>
    </location>
</feature>
<dbReference type="Gene3D" id="3.90.180.10">
    <property type="entry name" value="Medium-chain alcohol dehydrogenases, catalytic domain"/>
    <property type="match status" value="1"/>
</dbReference>
<dbReference type="GO" id="GO:0005739">
    <property type="term" value="C:mitochondrion"/>
    <property type="evidence" value="ECO:0007669"/>
    <property type="project" value="TreeGrafter"/>
</dbReference>
<dbReference type="SMART" id="SM00829">
    <property type="entry name" value="PKS_ER"/>
    <property type="match status" value="1"/>
</dbReference>
<comment type="caution">
    <text evidence="2">The sequence shown here is derived from an EMBL/GenBank/DDBJ whole genome shotgun (WGS) entry which is preliminary data.</text>
</comment>
<dbReference type="PANTHER" id="PTHR11695:SF294">
    <property type="entry name" value="RETICULON-4-INTERACTING PROTEIN 1, MITOCHONDRIAL"/>
    <property type="match status" value="1"/>
</dbReference>
<dbReference type="InterPro" id="IPR013154">
    <property type="entry name" value="ADH-like_N"/>
</dbReference>
<gene>
    <name evidence="2" type="ORF">TL16_g03753</name>
</gene>
<dbReference type="SUPFAM" id="SSF51735">
    <property type="entry name" value="NAD(P)-binding Rossmann-fold domains"/>
    <property type="match status" value="1"/>
</dbReference>
<proteinExistence type="predicted"/>
<accession>A0A9W7A084</accession>
<dbReference type="InterPro" id="IPR011032">
    <property type="entry name" value="GroES-like_sf"/>
</dbReference>
<dbReference type="InterPro" id="IPR020843">
    <property type="entry name" value="ER"/>
</dbReference>
<protein>
    <recommendedName>
        <fullName evidence="1">Enoyl reductase (ER) domain-containing protein</fullName>
    </recommendedName>
</protein>
<organism evidence="2 3">
    <name type="scientific">Triparma laevis f. inornata</name>
    <dbReference type="NCBI Taxonomy" id="1714386"/>
    <lineage>
        <taxon>Eukaryota</taxon>
        <taxon>Sar</taxon>
        <taxon>Stramenopiles</taxon>
        <taxon>Ochrophyta</taxon>
        <taxon>Bolidophyceae</taxon>
        <taxon>Parmales</taxon>
        <taxon>Triparmaceae</taxon>
        <taxon>Triparma</taxon>
    </lineage>
</organism>
<dbReference type="Proteomes" id="UP001162640">
    <property type="component" value="Unassembled WGS sequence"/>
</dbReference>
<dbReference type="EMBL" id="BLQM01000100">
    <property type="protein sequence ID" value="GMH63584.1"/>
    <property type="molecule type" value="Genomic_DNA"/>
</dbReference>
<dbReference type="Gene3D" id="3.40.50.720">
    <property type="entry name" value="NAD(P)-binding Rossmann-like Domain"/>
    <property type="match status" value="1"/>
</dbReference>
<evidence type="ECO:0000259" key="1">
    <source>
        <dbReference type="SMART" id="SM00829"/>
    </source>
</evidence>
<reference evidence="3" key="1">
    <citation type="journal article" date="2023" name="Commun. Biol.">
        <title>Genome analysis of Parmales, the sister group of diatoms, reveals the evolutionary specialization of diatoms from phago-mixotrophs to photoautotrophs.</title>
        <authorList>
            <person name="Ban H."/>
            <person name="Sato S."/>
            <person name="Yoshikawa S."/>
            <person name="Yamada K."/>
            <person name="Nakamura Y."/>
            <person name="Ichinomiya M."/>
            <person name="Sato N."/>
            <person name="Blanc-Mathieu R."/>
            <person name="Endo H."/>
            <person name="Kuwata A."/>
            <person name="Ogata H."/>
        </authorList>
    </citation>
    <scope>NUCLEOTIDE SEQUENCE [LARGE SCALE GENOMIC DNA]</scope>
</reference>
<dbReference type="SUPFAM" id="SSF50129">
    <property type="entry name" value="GroES-like"/>
    <property type="match status" value="1"/>
</dbReference>